<dbReference type="InterPro" id="IPR018289">
    <property type="entry name" value="MULE_transposase_dom"/>
</dbReference>
<dbReference type="AlphaFoldDB" id="A0A5E4G1Y5"/>
<evidence type="ECO:0000259" key="1">
    <source>
        <dbReference type="Pfam" id="PF10551"/>
    </source>
</evidence>
<dbReference type="PANTHER" id="PTHR47718:SF17">
    <property type="entry name" value="PROTEIN FAR1-RELATED SEQUENCE 5-LIKE"/>
    <property type="match status" value="1"/>
</dbReference>
<sequence>SYRDILIFDSTYKTNMYDKPLVLFVGSNNHCSTIMFASALLLDDTFETYNWVLETFMAFMKDKTPISILTDGDEVMQKAVDDVFPMSNHQLCSWHLSRNAHNNLKHNELLRDFYACIWEPFMLD</sequence>
<dbReference type="Proteomes" id="UP000327085">
    <property type="component" value="Chromosome 3"/>
</dbReference>
<proteinExistence type="predicted"/>
<dbReference type="OMA" id="CQWHIAQ"/>
<dbReference type="Gramene" id="VVA33690">
    <property type="protein sequence ID" value="VVA33690"/>
    <property type="gene ID" value="Prudul26B004803"/>
</dbReference>
<evidence type="ECO:0000313" key="3">
    <source>
        <dbReference type="Proteomes" id="UP000327085"/>
    </source>
</evidence>
<organism evidence="2 3">
    <name type="scientific">Prunus dulcis</name>
    <name type="common">Almond</name>
    <name type="synonym">Amygdalus dulcis</name>
    <dbReference type="NCBI Taxonomy" id="3755"/>
    <lineage>
        <taxon>Eukaryota</taxon>
        <taxon>Viridiplantae</taxon>
        <taxon>Streptophyta</taxon>
        <taxon>Embryophyta</taxon>
        <taxon>Tracheophyta</taxon>
        <taxon>Spermatophyta</taxon>
        <taxon>Magnoliopsida</taxon>
        <taxon>eudicotyledons</taxon>
        <taxon>Gunneridae</taxon>
        <taxon>Pentapetalae</taxon>
        <taxon>rosids</taxon>
        <taxon>fabids</taxon>
        <taxon>Rosales</taxon>
        <taxon>Rosaceae</taxon>
        <taxon>Amygdaloideae</taxon>
        <taxon>Amygdaleae</taxon>
        <taxon>Prunus</taxon>
    </lineage>
</organism>
<feature type="domain" description="MULE transposase" evidence="1">
    <location>
        <begin position="6"/>
        <end position="99"/>
    </location>
</feature>
<protein>
    <submittedName>
        <fullName evidence="2">PREDICTED: FAR1-RELATED SEQUENCE</fullName>
    </submittedName>
</protein>
<accession>A0A5E4G1Y5</accession>
<evidence type="ECO:0000313" key="2">
    <source>
        <dbReference type="EMBL" id="VVA33690.1"/>
    </source>
</evidence>
<reference evidence="3" key="1">
    <citation type="journal article" date="2020" name="Plant J.">
        <title>Transposons played a major role in the diversification between the closely related almond and peach genomes: results from the almond genome sequence.</title>
        <authorList>
            <person name="Alioto T."/>
            <person name="Alexiou K.G."/>
            <person name="Bardil A."/>
            <person name="Barteri F."/>
            <person name="Castanera R."/>
            <person name="Cruz F."/>
            <person name="Dhingra A."/>
            <person name="Duval H."/>
            <person name="Fernandez I Marti A."/>
            <person name="Frias L."/>
            <person name="Galan B."/>
            <person name="Garcia J.L."/>
            <person name="Howad W."/>
            <person name="Gomez-Garrido J."/>
            <person name="Gut M."/>
            <person name="Julca I."/>
            <person name="Morata J."/>
            <person name="Puigdomenech P."/>
            <person name="Ribeca P."/>
            <person name="Rubio Cabetas M.J."/>
            <person name="Vlasova A."/>
            <person name="Wirthensohn M."/>
            <person name="Garcia-Mas J."/>
            <person name="Gabaldon T."/>
            <person name="Casacuberta J.M."/>
            <person name="Arus P."/>
        </authorList>
    </citation>
    <scope>NUCLEOTIDE SEQUENCE [LARGE SCALE GENOMIC DNA]</scope>
    <source>
        <strain evidence="3">cv. Texas</strain>
    </source>
</reference>
<dbReference type="EMBL" id="CABIKO010000299">
    <property type="protein sequence ID" value="VVA33690.1"/>
    <property type="molecule type" value="Genomic_DNA"/>
</dbReference>
<dbReference type="PANTHER" id="PTHR47718">
    <property type="entry name" value="OS01G0519700 PROTEIN"/>
    <property type="match status" value="1"/>
</dbReference>
<dbReference type="Pfam" id="PF10551">
    <property type="entry name" value="MULE"/>
    <property type="match status" value="1"/>
</dbReference>
<feature type="non-terminal residue" evidence="2">
    <location>
        <position position="124"/>
    </location>
</feature>
<feature type="non-terminal residue" evidence="2">
    <location>
        <position position="1"/>
    </location>
</feature>
<dbReference type="InParanoid" id="A0A5E4G1Y5"/>
<gene>
    <name evidence="2" type="ORF">ALMOND_2B004803</name>
</gene>
<name>A0A5E4G1Y5_PRUDU</name>